<keyword evidence="3" id="KW-1185">Reference proteome</keyword>
<feature type="region of interest" description="Disordered" evidence="1">
    <location>
        <begin position="40"/>
        <end position="62"/>
    </location>
</feature>
<name>A0A4Y8CH76_9HELO</name>
<reference evidence="2 3" key="1">
    <citation type="submission" date="2017-11" db="EMBL/GenBank/DDBJ databases">
        <title>Comparative genomics of Botrytis spp.</title>
        <authorList>
            <person name="Valero-Jimenez C.A."/>
            <person name="Tapia P."/>
            <person name="Veloso J."/>
            <person name="Silva-Moreno E."/>
            <person name="Staats M."/>
            <person name="Valdes J.H."/>
            <person name="Van Kan J.A.L."/>
        </authorList>
    </citation>
    <scope>NUCLEOTIDE SEQUENCE [LARGE SCALE GENOMIC DNA]</scope>
    <source>
        <strain evidence="2 3">MUCL2830</strain>
    </source>
</reference>
<evidence type="ECO:0000313" key="3">
    <source>
        <dbReference type="Proteomes" id="UP000297299"/>
    </source>
</evidence>
<dbReference type="Proteomes" id="UP000297299">
    <property type="component" value="Unassembled WGS sequence"/>
</dbReference>
<gene>
    <name evidence="2" type="ORF">BOTCAL_0686g00010</name>
</gene>
<proteinExistence type="predicted"/>
<accession>A0A4Y8CH76</accession>
<protein>
    <submittedName>
        <fullName evidence="2">Uncharacterized protein</fullName>
    </submittedName>
</protein>
<sequence length="62" mass="6850">MAFAQTPGSSTIPLNGAFIQPRPLVPRVSDWEINRQMREKAGEEIAEANTKKRSTSEPAPKI</sequence>
<comment type="caution">
    <text evidence="2">The sequence shown here is derived from an EMBL/GenBank/DDBJ whole genome shotgun (WGS) entry which is preliminary data.</text>
</comment>
<evidence type="ECO:0000313" key="2">
    <source>
        <dbReference type="EMBL" id="TEY33284.1"/>
    </source>
</evidence>
<evidence type="ECO:0000256" key="1">
    <source>
        <dbReference type="SAM" id="MobiDB-lite"/>
    </source>
</evidence>
<dbReference type="EMBL" id="PHWZ01000682">
    <property type="protein sequence ID" value="TEY33284.1"/>
    <property type="molecule type" value="Genomic_DNA"/>
</dbReference>
<dbReference type="AlphaFoldDB" id="A0A4Y8CH76"/>
<organism evidence="2 3">
    <name type="scientific">Botryotinia calthae</name>
    <dbReference type="NCBI Taxonomy" id="38488"/>
    <lineage>
        <taxon>Eukaryota</taxon>
        <taxon>Fungi</taxon>
        <taxon>Dikarya</taxon>
        <taxon>Ascomycota</taxon>
        <taxon>Pezizomycotina</taxon>
        <taxon>Leotiomycetes</taxon>
        <taxon>Helotiales</taxon>
        <taxon>Sclerotiniaceae</taxon>
        <taxon>Botryotinia</taxon>
    </lineage>
</organism>